<protein>
    <submittedName>
        <fullName evidence="2">Uncharacterized protein</fullName>
    </submittedName>
</protein>
<feature type="compositionally biased region" description="Polar residues" evidence="1">
    <location>
        <begin position="117"/>
        <end position="128"/>
    </location>
</feature>
<dbReference type="EMBL" id="CABITT030000008">
    <property type="protein sequence ID" value="VVB15672.1"/>
    <property type="molecule type" value="Genomic_DNA"/>
</dbReference>
<feature type="compositionally biased region" description="Polar residues" evidence="1">
    <location>
        <begin position="92"/>
        <end position="106"/>
    </location>
</feature>
<name>A0A565CPY7_9BRAS</name>
<evidence type="ECO:0000313" key="3">
    <source>
        <dbReference type="Proteomes" id="UP000489600"/>
    </source>
</evidence>
<dbReference type="AlphaFoldDB" id="A0A565CPY7"/>
<evidence type="ECO:0000256" key="1">
    <source>
        <dbReference type="SAM" id="MobiDB-lite"/>
    </source>
</evidence>
<feature type="region of interest" description="Disordered" evidence="1">
    <location>
        <begin position="71"/>
        <end position="128"/>
    </location>
</feature>
<proteinExistence type="predicted"/>
<keyword evidence="3" id="KW-1185">Reference proteome</keyword>
<reference evidence="2" key="1">
    <citation type="submission" date="2019-07" db="EMBL/GenBank/DDBJ databases">
        <authorList>
            <person name="Dittberner H."/>
        </authorList>
    </citation>
    <scope>NUCLEOTIDE SEQUENCE [LARGE SCALE GENOMIC DNA]</scope>
</reference>
<organism evidence="2 3">
    <name type="scientific">Arabis nemorensis</name>
    <dbReference type="NCBI Taxonomy" id="586526"/>
    <lineage>
        <taxon>Eukaryota</taxon>
        <taxon>Viridiplantae</taxon>
        <taxon>Streptophyta</taxon>
        <taxon>Embryophyta</taxon>
        <taxon>Tracheophyta</taxon>
        <taxon>Spermatophyta</taxon>
        <taxon>Magnoliopsida</taxon>
        <taxon>eudicotyledons</taxon>
        <taxon>Gunneridae</taxon>
        <taxon>Pentapetalae</taxon>
        <taxon>rosids</taxon>
        <taxon>malvids</taxon>
        <taxon>Brassicales</taxon>
        <taxon>Brassicaceae</taxon>
        <taxon>Arabideae</taxon>
        <taxon>Arabis</taxon>
    </lineage>
</organism>
<evidence type="ECO:0000313" key="2">
    <source>
        <dbReference type="EMBL" id="VVB15672.1"/>
    </source>
</evidence>
<comment type="caution">
    <text evidence="2">The sequence shown here is derived from an EMBL/GenBank/DDBJ whole genome shotgun (WGS) entry which is preliminary data.</text>
</comment>
<gene>
    <name evidence="2" type="ORF">ANE_LOCUS26116</name>
</gene>
<accession>A0A565CPY7</accession>
<feature type="compositionally biased region" description="Basic and acidic residues" evidence="1">
    <location>
        <begin position="76"/>
        <end position="90"/>
    </location>
</feature>
<sequence length="128" mass="13809">MTRSKIRCLREKFNLAVESIIKSCDPEAISQSLITPRDSTILVKDQMSVPNNFSSTQALYGAKNGMLTLLTGQGAENKRDHKENTSKKQEASGASSLADSDQNACTQGLGAKDTKLEQSISFSNPSTP</sequence>
<dbReference type="Proteomes" id="UP000489600">
    <property type="component" value="Unassembled WGS sequence"/>
</dbReference>